<evidence type="ECO:0000313" key="2">
    <source>
        <dbReference type="Proteomes" id="UP000323732"/>
    </source>
</evidence>
<dbReference type="EMBL" id="VTES01000005">
    <property type="protein sequence ID" value="TYS61961.1"/>
    <property type="molecule type" value="Genomic_DNA"/>
</dbReference>
<reference evidence="1 2" key="1">
    <citation type="submission" date="2019-08" db="EMBL/GenBank/DDBJ databases">
        <title>Bacillus genomes from the desert of Cuatro Cienegas, Coahuila.</title>
        <authorList>
            <person name="Olmedo-Alvarez G."/>
        </authorList>
    </citation>
    <scope>NUCLEOTIDE SEQUENCE [LARGE SCALE GENOMIC DNA]</scope>
    <source>
        <strain evidence="1 2">CH37_1T</strain>
    </source>
</reference>
<name>A0A5D4SH04_9BACI</name>
<sequence length="60" mass="6896">MAFFSGWAVDLVSKSVPQNKPLSFRESGQSIFILTAFDQLDIPRHSINDKVNKYEDDYND</sequence>
<protein>
    <submittedName>
        <fullName evidence="1">Uncharacterized protein</fullName>
    </submittedName>
</protein>
<dbReference type="AlphaFoldDB" id="A0A5D4SH04"/>
<proteinExistence type="predicted"/>
<evidence type="ECO:0000313" key="1">
    <source>
        <dbReference type="EMBL" id="TYS61961.1"/>
    </source>
</evidence>
<accession>A0A5D4SH04</accession>
<dbReference type="RefSeq" id="WP_148950444.1">
    <property type="nucleotide sequence ID" value="NZ_VTES01000005.1"/>
</dbReference>
<organism evidence="1 2">
    <name type="scientific">Bacillus infantis</name>
    <dbReference type="NCBI Taxonomy" id="324767"/>
    <lineage>
        <taxon>Bacteria</taxon>
        <taxon>Bacillati</taxon>
        <taxon>Bacillota</taxon>
        <taxon>Bacilli</taxon>
        <taxon>Bacillales</taxon>
        <taxon>Bacillaceae</taxon>
        <taxon>Bacillus</taxon>
    </lineage>
</organism>
<dbReference type="Proteomes" id="UP000323732">
    <property type="component" value="Unassembled WGS sequence"/>
</dbReference>
<gene>
    <name evidence="1" type="ORF">FZD47_17885</name>
</gene>
<comment type="caution">
    <text evidence="1">The sequence shown here is derived from an EMBL/GenBank/DDBJ whole genome shotgun (WGS) entry which is preliminary data.</text>
</comment>